<dbReference type="SUPFAM" id="SSF53335">
    <property type="entry name" value="S-adenosyl-L-methionine-dependent methyltransferases"/>
    <property type="match status" value="1"/>
</dbReference>
<dbReference type="Pfam" id="PF13489">
    <property type="entry name" value="Methyltransf_23"/>
    <property type="match status" value="1"/>
</dbReference>
<gene>
    <name evidence="1" type="ORF">I2H31_23230</name>
</gene>
<dbReference type="RefSeq" id="WP_196295457.1">
    <property type="nucleotide sequence ID" value="NZ_JADQDM010000022.1"/>
</dbReference>
<dbReference type="Gene3D" id="3.40.50.150">
    <property type="entry name" value="Vaccinia Virus protein VP39"/>
    <property type="match status" value="1"/>
</dbReference>
<reference evidence="1 2" key="1">
    <citation type="submission" date="2020-11" db="EMBL/GenBank/DDBJ databases">
        <authorList>
            <person name="Kim M.K."/>
        </authorList>
    </citation>
    <scope>NUCLEOTIDE SEQUENCE [LARGE SCALE GENOMIC DNA]</scope>
    <source>
        <strain evidence="1 2">BT662</strain>
    </source>
</reference>
<organism evidence="1 2">
    <name type="scientific">Hymenobacter ruricola</name>
    <dbReference type="NCBI Taxonomy" id="2791023"/>
    <lineage>
        <taxon>Bacteria</taxon>
        <taxon>Pseudomonadati</taxon>
        <taxon>Bacteroidota</taxon>
        <taxon>Cytophagia</taxon>
        <taxon>Cytophagales</taxon>
        <taxon>Hymenobacteraceae</taxon>
        <taxon>Hymenobacter</taxon>
    </lineage>
</organism>
<name>A0ABS0IAP3_9BACT</name>
<dbReference type="EMBL" id="JADQDM010000022">
    <property type="protein sequence ID" value="MBF9224035.1"/>
    <property type="molecule type" value="Genomic_DNA"/>
</dbReference>
<sequence>MDLKEVESGVNPDTHWYYQSKKLPLIRYAQRLVAAGKPLTIVDIGAGSGFFALELEKVFGDAISKVYLVDIGYSEEEMAPTRGAKVEKVHAIPSTITNGLVIMMDVLEHLADDLQMLQSVKAASVGDNNHFFITVPAFQSLWSGHDVYLEHYRRYQIPMLRKVLQQAAFRQISNYYLYGGLFPLVWMVRRISNWRGQKQAASNMKPTNSLANSILLGLNSLEMKIAPANKMFGVTCVGQGKI</sequence>
<dbReference type="Proteomes" id="UP000618931">
    <property type="component" value="Unassembled WGS sequence"/>
</dbReference>
<dbReference type="InterPro" id="IPR029063">
    <property type="entry name" value="SAM-dependent_MTases_sf"/>
</dbReference>
<evidence type="ECO:0000313" key="2">
    <source>
        <dbReference type="Proteomes" id="UP000618931"/>
    </source>
</evidence>
<accession>A0ABS0IAP3</accession>
<proteinExistence type="predicted"/>
<evidence type="ECO:0008006" key="3">
    <source>
        <dbReference type="Google" id="ProtNLM"/>
    </source>
</evidence>
<evidence type="ECO:0000313" key="1">
    <source>
        <dbReference type="EMBL" id="MBF9224035.1"/>
    </source>
</evidence>
<protein>
    <recommendedName>
        <fullName evidence="3">Class I SAM-dependent methyltransferase</fullName>
    </recommendedName>
</protein>
<keyword evidence="2" id="KW-1185">Reference proteome</keyword>
<comment type="caution">
    <text evidence="1">The sequence shown here is derived from an EMBL/GenBank/DDBJ whole genome shotgun (WGS) entry which is preliminary data.</text>
</comment>